<organism evidence="1 2">
    <name type="scientific">Abditibacterium utsteinense</name>
    <dbReference type="NCBI Taxonomy" id="1960156"/>
    <lineage>
        <taxon>Bacteria</taxon>
        <taxon>Pseudomonadati</taxon>
        <taxon>Abditibacteriota</taxon>
        <taxon>Abditibacteriia</taxon>
        <taxon>Abditibacteriales</taxon>
        <taxon>Abditibacteriaceae</taxon>
        <taxon>Abditibacterium</taxon>
    </lineage>
</organism>
<dbReference type="InterPro" id="IPR002591">
    <property type="entry name" value="Phosphodiest/P_Trfase"/>
</dbReference>
<reference evidence="1 2" key="1">
    <citation type="journal article" date="2018" name="Syst. Appl. Microbiol.">
        <title>Abditibacterium utsteinense sp. nov., the first cultivated member of candidate phylum FBP, isolated from ice-free Antarctic soil samples.</title>
        <authorList>
            <person name="Tahon G."/>
            <person name="Tytgat B."/>
            <person name="Lebbe L."/>
            <person name="Carlier A."/>
            <person name="Willems A."/>
        </authorList>
    </citation>
    <scope>NUCLEOTIDE SEQUENCE [LARGE SCALE GENOMIC DNA]</scope>
    <source>
        <strain evidence="1 2">LMG 29911</strain>
    </source>
</reference>
<evidence type="ECO:0000313" key="2">
    <source>
        <dbReference type="Proteomes" id="UP000237684"/>
    </source>
</evidence>
<protein>
    <submittedName>
        <fullName evidence="1">Type I phosphodiesterase / nucleotide pyrophosphatase</fullName>
    </submittedName>
</protein>
<dbReference type="InterPro" id="IPR017850">
    <property type="entry name" value="Alkaline_phosphatase_core_sf"/>
</dbReference>
<dbReference type="PANTHER" id="PTHR10151:SF120">
    <property type="entry name" value="BIS(5'-ADENOSYL)-TRIPHOSPHATASE"/>
    <property type="match status" value="1"/>
</dbReference>
<dbReference type="Gene3D" id="3.40.720.10">
    <property type="entry name" value="Alkaline Phosphatase, subunit A"/>
    <property type="match status" value="1"/>
</dbReference>
<dbReference type="SUPFAM" id="SSF53649">
    <property type="entry name" value="Alkaline phosphatase-like"/>
    <property type="match status" value="1"/>
</dbReference>
<dbReference type="AlphaFoldDB" id="A0A2S8SW50"/>
<dbReference type="Proteomes" id="UP000237684">
    <property type="component" value="Unassembled WGS sequence"/>
</dbReference>
<evidence type="ECO:0000313" key="1">
    <source>
        <dbReference type="EMBL" id="PQV65031.1"/>
    </source>
</evidence>
<dbReference type="Pfam" id="PF01663">
    <property type="entry name" value="Phosphodiest"/>
    <property type="match status" value="1"/>
</dbReference>
<keyword evidence="2" id="KW-1185">Reference proteome</keyword>
<gene>
    <name evidence="1" type="ORF">B1R32_10238</name>
</gene>
<dbReference type="GO" id="GO:0016787">
    <property type="term" value="F:hydrolase activity"/>
    <property type="evidence" value="ECO:0007669"/>
    <property type="project" value="UniProtKB-ARBA"/>
</dbReference>
<dbReference type="EMBL" id="NIGF01000002">
    <property type="protein sequence ID" value="PQV65031.1"/>
    <property type="molecule type" value="Genomic_DNA"/>
</dbReference>
<name>A0A2S8SW50_9BACT</name>
<comment type="caution">
    <text evidence="1">The sequence shown here is derived from an EMBL/GenBank/DDBJ whole genome shotgun (WGS) entry which is preliminary data.</text>
</comment>
<proteinExistence type="predicted"/>
<accession>A0A2S8SW50</accession>
<dbReference type="InParanoid" id="A0A2S8SW50"/>
<dbReference type="PANTHER" id="PTHR10151">
    <property type="entry name" value="ECTONUCLEOTIDE PYROPHOSPHATASE/PHOSPHODIESTERASE"/>
    <property type="match status" value="1"/>
</dbReference>
<dbReference type="OrthoDB" id="9779418at2"/>
<sequence length="254" mass="27601">MKRSPMPLTFAMAKSGAATWNAQTVFPSITLVSHTSMLTGVQPLKHHIFWNDWIPSRGVVKVPTVFGLAHKNGYTTALFAGKPKFRHLNVPGTLDEFQIPDYSANVVAKAAAKYIEAKKPNLCFIHFADSDGAGHKYGWGTPQQVQSFADEDVALKTIREAVKRAGIEKESVFILSADHGGHDKTHGSNSPADMTIPWIAWGDSVKPQFEIKVPVSTCDTAATALWLLDVAVPASFDGKPVKSAFKAELTKNEG</sequence>